<gene>
    <name evidence="1" type="ORF">LLEC1_05694</name>
</gene>
<keyword evidence="2" id="KW-1185">Reference proteome</keyword>
<dbReference type="EMBL" id="LUKN01003117">
    <property type="protein sequence ID" value="OAQ98001.1"/>
    <property type="molecule type" value="Genomic_DNA"/>
</dbReference>
<name>A0A179I7Y3_CORDF</name>
<reference evidence="1 2" key="1">
    <citation type="submission" date="2016-03" db="EMBL/GenBank/DDBJ databases">
        <title>Fine-scale spatial genetic structure of a fungal parasite of coffee scale insects.</title>
        <authorList>
            <person name="Jackson D."/>
            <person name="Zemenick K.A."/>
            <person name="Malloure B."/>
            <person name="Quandt C.A."/>
            <person name="James T.Y."/>
        </authorList>
    </citation>
    <scope>NUCLEOTIDE SEQUENCE [LARGE SCALE GENOMIC DNA]</scope>
    <source>
        <strain evidence="1 2">UM487</strain>
    </source>
</reference>
<evidence type="ECO:0000313" key="2">
    <source>
        <dbReference type="Proteomes" id="UP000243081"/>
    </source>
</evidence>
<accession>A0A179I7Y3</accession>
<protein>
    <submittedName>
        <fullName evidence="1">Uncharacterized protein</fullName>
    </submittedName>
</protein>
<dbReference type="AlphaFoldDB" id="A0A179I7Y3"/>
<comment type="caution">
    <text evidence="1">The sequence shown here is derived from an EMBL/GenBank/DDBJ whole genome shotgun (WGS) entry which is preliminary data.</text>
</comment>
<evidence type="ECO:0000313" key="1">
    <source>
        <dbReference type="EMBL" id="OAQ98001.1"/>
    </source>
</evidence>
<dbReference type="Proteomes" id="UP000243081">
    <property type="component" value="Unassembled WGS sequence"/>
</dbReference>
<sequence>MHATHVTIAVPNYLQQTKAQHPPCSSLPVALPCHELHRVLVFTTIPLTCVRAAVSWPTQVAVSVTPQIGAHLLVYISAADCASTTRATLLRTLEYTLYLAERTGRSMRDSAQPDSQLP</sequence>
<organism evidence="1 2">
    <name type="scientific">Cordyceps confragosa</name>
    <name type="common">Lecanicillium lecanii</name>
    <dbReference type="NCBI Taxonomy" id="2714763"/>
    <lineage>
        <taxon>Eukaryota</taxon>
        <taxon>Fungi</taxon>
        <taxon>Dikarya</taxon>
        <taxon>Ascomycota</taxon>
        <taxon>Pezizomycotina</taxon>
        <taxon>Sordariomycetes</taxon>
        <taxon>Hypocreomycetidae</taxon>
        <taxon>Hypocreales</taxon>
        <taxon>Cordycipitaceae</taxon>
        <taxon>Akanthomyces</taxon>
    </lineage>
</organism>
<proteinExistence type="predicted"/>